<dbReference type="STRING" id="94624.Bpet3323"/>
<dbReference type="Gene3D" id="1.20.1250.20">
    <property type="entry name" value="MFS general substrate transporter like domains"/>
    <property type="match status" value="1"/>
</dbReference>
<feature type="transmembrane region" description="Helical" evidence="4">
    <location>
        <begin position="56"/>
        <end position="76"/>
    </location>
</feature>
<dbReference type="InterPro" id="IPR020846">
    <property type="entry name" value="MFS_dom"/>
</dbReference>
<reference evidence="6 7" key="1">
    <citation type="journal article" date="2008" name="BMC Genomics">
        <title>The missing link: Bordetella petrii is endowed with both the metabolic versatility of environmental bacteria and virulence traits of pathogenic Bordetellae.</title>
        <authorList>
            <person name="Gross R."/>
            <person name="Guzman C.A."/>
            <person name="Sebaihia M."/>
            <person name="Martins Dos Santos V.A."/>
            <person name="Pieper D.H."/>
            <person name="Koebnik R."/>
            <person name="Lechner M."/>
            <person name="Bartels D."/>
            <person name="Buhrmester J."/>
            <person name="Choudhuri J.V."/>
            <person name="Ebensen T."/>
            <person name="Gaigalat L."/>
            <person name="Herrmann S."/>
            <person name="Khachane A.N."/>
            <person name="Larisch C."/>
            <person name="Link S."/>
            <person name="Linke B."/>
            <person name="Meyer F."/>
            <person name="Mormann S."/>
            <person name="Nakunst D."/>
            <person name="Rueckert C."/>
            <person name="Schneiker-Bekel S."/>
            <person name="Schulze K."/>
            <person name="Vorhoelter F.J."/>
            <person name="Yevsa T."/>
            <person name="Engle J.T."/>
            <person name="Goldman W.E."/>
            <person name="Puehler A."/>
            <person name="Goebel U.B."/>
            <person name="Goesmann A."/>
            <person name="Bloecker H."/>
            <person name="Kaiser O."/>
            <person name="Martinez-Arias R."/>
        </authorList>
    </citation>
    <scope>NUCLEOTIDE SEQUENCE [LARGE SCALE GENOMIC DNA]</scope>
    <source>
        <strain evidence="7">ATCC BAA-461 / DSM 12804 / CCUG 43448 / CIP 107267 / Se-1111R</strain>
    </source>
</reference>
<feature type="transmembrane region" description="Helical" evidence="4">
    <location>
        <begin position="251"/>
        <end position="269"/>
    </location>
</feature>
<feature type="transmembrane region" description="Helical" evidence="4">
    <location>
        <begin position="345"/>
        <end position="365"/>
    </location>
</feature>
<keyword evidence="3 4" id="KW-0472">Membrane</keyword>
<name>A9HWW5_BORPD</name>
<proteinExistence type="predicted"/>
<protein>
    <submittedName>
        <fullName evidence="6">Permease of the major facilitator family</fullName>
    </submittedName>
</protein>
<dbReference type="EMBL" id="AM902716">
    <property type="protein sequence ID" value="CAP43665.1"/>
    <property type="molecule type" value="Genomic_DNA"/>
</dbReference>
<keyword evidence="2 4" id="KW-1133">Transmembrane helix</keyword>
<evidence type="ECO:0000313" key="6">
    <source>
        <dbReference type="EMBL" id="CAP43665.1"/>
    </source>
</evidence>
<dbReference type="InterPro" id="IPR011701">
    <property type="entry name" value="MFS"/>
</dbReference>
<dbReference type="CDD" id="cd17324">
    <property type="entry name" value="MFS_NepI_like"/>
    <property type="match status" value="1"/>
</dbReference>
<dbReference type="eggNOG" id="COG2814">
    <property type="taxonomic scope" value="Bacteria"/>
</dbReference>
<dbReference type="InterPro" id="IPR036259">
    <property type="entry name" value="MFS_trans_sf"/>
</dbReference>
<evidence type="ECO:0000256" key="4">
    <source>
        <dbReference type="SAM" id="Phobius"/>
    </source>
</evidence>
<accession>A9HWW5</accession>
<dbReference type="Proteomes" id="UP000001225">
    <property type="component" value="Chromosome"/>
</dbReference>
<feature type="transmembrane region" description="Helical" evidence="4">
    <location>
        <begin position="281"/>
        <end position="300"/>
    </location>
</feature>
<feature type="domain" description="Major facilitator superfamily (MFS) profile" evidence="5">
    <location>
        <begin position="18"/>
        <end position="396"/>
    </location>
</feature>
<dbReference type="PANTHER" id="PTHR42910">
    <property type="entry name" value="TRANSPORTER SCO4007-RELATED"/>
    <property type="match status" value="1"/>
</dbReference>
<evidence type="ECO:0000259" key="5">
    <source>
        <dbReference type="PROSITE" id="PS50850"/>
    </source>
</evidence>
<feature type="transmembrane region" description="Helical" evidence="4">
    <location>
        <begin position="171"/>
        <end position="191"/>
    </location>
</feature>
<evidence type="ECO:0000256" key="3">
    <source>
        <dbReference type="ARBA" id="ARBA00023136"/>
    </source>
</evidence>
<dbReference type="PROSITE" id="PS50850">
    <property type="entry name" value="MFS"/>
    <property type="match status" value="1"/>
</dbReference>
<evidence type="ECO:0000256" key="2">
    <source>
        <dbReference type="ARBA" id="ARBA00022989"/>
    </source>
</evidence>
<dbReference type="Pfam" id="PF07690">
    <property type="entry name" value="MFS_1"/>
    <property type="match status" value="1"/>
</dbReference>
<feature type="transmembrane region" description="Helical" evidence="4">
    <location>
        <begin position="306"/>
        <end position="324"/>
    </location>
</feature>
<feature type="transmembrane region" description="Helical" evidence="4">
    <location>
        <begin position="142"/>
        <end position="165"/>
    </location>
</feature>
<feature type="transmembrane region" description="Helical" evidence="4">
    <location>
        <begin position="83"/>
        <end position="101"/>
    </location>
</feature>
<dbReference type="PANTHER" id="PTHR42910:SF1">
    <property type="entry name" value="MAJOR FACILITATOR SUPERFAMILY (MFS) PROFILE DOMAIN-CONTAINING PROTEIN"/>
    <property type="match status" value="1"/>
</dbReference>
<feature type="transmembrane region" description="Helical" evidence="4">
    <location>
        <begin position="371"/>
        <end position="391"/>
    </location>
</feature>
<keyword evidence="1 4" id="KW-0812">Transmembrane</keyword>
<dbReference type="GO" id="GO:0022857">
    <property type="term" value="F:transmembrane transporter activity"/>
    <property type="evidence" value="ECO:0007669"/>
    <property type="project" value="InterPro"/>
</dbReference>
<feature type="transmembrane region" description="Helical" evidence="4">
    <location>
        <begin position="107"/>
        <end position="130"/>
    </location>
</feature>
<gene>
    <name evidence="6" type="ordered locus">Bpet3323</name>
</gene>
<sequence>MPHDSSRHDAAPALTTPIILLMSAATGLIVASNYYMQPLLHTIGQQFGLSETAAGGIVTTAQLSYAAGLLLLVPLGDMIERRALICAMTALAAAGLLLSAFSTSAAMLLAGTAITGFLSVVAQVLVPFAATLASPQQRGKAVGTVMSGLLLGILLARTFAGMLAGLGSWRIVYWVAALLMLAMAGALWRVLPRYKTSVNLHYAGLLGSIFHLYAREPLFRARSVLGALIFASFSMLWTPLTFLLANPPYSYSDGAIGLFGLAGAAGAVAANRYGRLSDRGLGNLATRAGLALLLGSWGLLALGQHSLTALLVGILVLDMAIQGVHVTNQSSIYRLRPDARSRLTAGYMTSYFIGGAAGSLASAALYTHAGWLGVAAGGAAVSAAALAYSAWSPAARIPETPSAGGRA</sequence>
<organism evidence="6 7">
    <name type="scientific">Bordetella petrii (strain ATCC BAA-461 / DSM 12804 / CCUG 43448 / CIP 107267 / Se-1111R)</name>
    <dbReference type="NCBI Taxonomy" id="340100"/>
    <lineage>
        <taxon>Bacteria</taxon>
        <taxon>Pseudomonadati</taxon>
        <taxon>Pseudomonadota</taxon>
        <taxon>Betaproteobacteria</taxon>
        <taxon>Burkholderiales</taxon>
        <taxon>Alcaligenaceae</taxon>
        <taxon>Bordetella</taxon>
    </lineage>
</organism>
<feature type="transmembrane region" description="Helical" evidence="4">
    <location>
        <begin position="224"/>
        <end position="245"/>
    </location>
</feature>
<evidence type="ECO:0000256" key="1">
    <source>
        <dbReference type="ARBA" id="ARBA00022692"/>
    </source>
</evidence>
<keyword evidence="7" id="KW-1185">Reference proteome</keyword>
<dbReference type="SUPFAM" id="SSF103473">
    <property type="entry name" value="MFS general substrate transporter"/>
    <property type="match status" value="1"/>
</dbReference>
<feature type="transmembrane region" description="Helical" evidence="4">
    <location>
        <begin position="12"/>
        <end position="36"/>
    </location>
</feature>
<evidence type="ECO:0000313" key="7">
    <source>
        <dbReference type="Proteomes" id="UP000001225"/>
    </source>
</evidence>
<dbReference type="KEGG" id="bpt:Bpet3323"/>
<dbReference type="AlphaFoldDB" id="A9HWW5"/>